<dbReference type="RefSeq" id="WP_191216167.1">
    <property type="nucleotide sequence ID" value="NZ_CP104550.1"/>
</dbReference>
<dbReference type="InterPro" id="IPR003731">
    <property type="entry name" value="Di-Nase_FeMo-co_biosynth"/>
</dbReference>
<dbReference type="AlphaFoldDB" id="A0A9E7RTM1"/>
<proteinExistence type="predicted"/>
<reference evidence="2" key="1">
    <citation type="submission" date="2022-09" db="EMBL/GenBank/DDBJ databases">
        <title>Characterization of three MwoI isoschizomers from sequenced genome and metagenomes.</title>
        <authorList>
            <person name="Fomenkov A."/>
            <person name="Xu S.Y."/>
            <person name="Roberts R.J."/>
        </authorList>
    </citation>
    <scope>NUCLEOTIDE SEQUENCE</scope>
    <source>
        <strain evidence="2">DSM 2970</strain>
    </source>
</reference>
<dbReference type="Pfam" id="PF02579">
    <property type="entry name" value="Nitro_FeMo-Co"/>
    <property type="match status" value="1"/>
</dbReference>
<gene>
    <name evidence="2" type="ORF">N5910_07905</name>
</gene>
<dbReference type="GeneID" id="58979194"/>
<accession>A0A9E7RTM1</accession>
<dbReference type="InterPro" id="IPR051840">
    <property type="entry name" value="NifX/NifY_domain"/>
</dbReference>
<name>A0A9E7RTM1_METWO</name>
<dbReference type="Proteomes" id="UP001065373">
    <property type="component" value="Chromosome"/>
</dbReference>
<dbReference type="Gene3D" id="3.30.420.130">
    <property type="entry name" value="Dinitrogenase iron-molybdenum cofactor biosynthesis domain"/>
    <property type="match status" value="1"/>
</dbReference>
<dbReference type="EMBL" id="CP104550">
    <property type="protein sequence ID" value="UXH31455.1"/>
    <property type="molecule type" value="Genomic_DNA"/>
</dbReference>
<dbReference type="SUPFAM" id="SSF53146">
    <property type="entry name" value="Nitrogenase accessory factor-like"/>
    <property type="match status" value="1"/>
</dbReference>
<evidence type="ECO:0000259" key="1">
    <source>
        <dbReference type="Pfam" id="PF02579"/>
    </source>
</evidence>
<evidence type="ECO:0000313" key="2">
    <source>
        <dbReference type="EMBL" id="UXH31455.1"/>
    </source>
</evidence>
<organism evidence="2">
    <name type="scientific">Methanothermobacter wolfeii</name>
    <name type="common">Methanobacterium wolfei</name>
    <dbReference type="NCBI Taxonomy" id="145261"/>
    <lineage>
        <taxon>Archaea</taxon>
        <taxon>Methanobacteriati</taxon>
        <taxon>Methanobacteriota</taxon>
        <taxon>Methanomada group</taxon>
        <taxon>Methanobacteria</taxon>
        <taxon>Methanobacteriales</taxon>
        <taxon>Methanobacteriaceae</taxon>
        <taxon>Methanothermobacter</taxon>
    </lineage>
</organism>
<dbReference type="PANTHER" id="PTHR33937:SF2">
    <property type="entry name" value="DINITROGENASE IRON-MOLYBDENUM COFACTOR BIOSYNTHESIS DOMAIN-CONTAINING PROTEIN"/>
    <property type="match status" value="1"/>
</dbReference>
<sequence length="127" mass="13772">MKIAIASSEEDIKSEISRFFGRAPFFVLVDMKDKEITSSEVIENSSALQSGGAGIKTAQLLANEGVDALISFSTGPNAFEILNKLDIKIYKATEGSVEENLMLFKEGKLEEIKSPANAQGGMGRRVR</sequence>
<feature type="domain" description="Dinitrogenase iron-molybdenum cofactor biosynthesis" evidence="1">
    <location>
        <begin position="14"/>
        <end position="105"/>
    </location>
</feature>
<dbReference type="InterPro" id="IPR033913">
    <property type="entry name" value="MTH1175_dom"/>
</dbReference>
<protein>
    <submittedName>
        <fullName evidence="2">NifB/NifX family molybdenum-iron cluster-binding protein</fullName>
    </submittedName>
</protein>
<dbReference type="PANTHER" id="PTHR33937">
    <property type="entry name" value="IRON-MOLYBDENUM PROTEIN-RELATED-RELATED"/>
    <property type="match status" value="1"/>
</dbReference>
<dbReference type="InterPro" id="IPR036105">
    <property type="entry name" value="DiNase_FeMo-co_biosyn_sf"/>
</dbReference>
<dbReference type="CDD" id="cd00851">
    <property type="entry name" value="MTH1175"/>
    <property type="match status" value="1"/>
</dbReference>